<dbReference type="EMBL" id="JANBUH010001379">
    <property type="protein sequence ID" value="KAJ2746259.1"/>
    <property type="molecule type" value="Genomic_DNA"/>
</dbReference>
<name>A0A9W8L8M3_9FUNG</name>
<gene>
    <name evidence="1" type="ORF">GGI19_006434</name>
</gene>
<organism evidence="1 2">
    <name type="scientific">Coemansia pectinata</name>
    <dbReference type="NCBI Taxonomy" id="1052879"/>
    <lineage>
        <taxon>Eukaryota</taxon>
        <taxon>Fungi</taxon>
        <taxon>Fungi incertae sedis</taxon>
        <taxon>Zoopagomycota</taxon>
        <taxon>Kickxellomycotina</taxon>
        <taxon>Kickxellomycetes</taxon>
        <taxon>Kickxellales</taxon>
        <taxon>Kickxellaceae</taxon>
        <taxon>Coemansia</taxon>
    </lineage>
</organism>
<dbReference type="Proteomes" id="UP001140011">
    <property type="component" value="Unassembled WGS sequence"/>
</dbReference>
<reference evidence="1" key="1">
    <citation type="submission" date="2022-07" db="EMBL/GenBank/DDBJ databases">
        <title>Phylogenomic reconstructions and comparative analyses of Kickxellomycotina fungi.</title>
        <authorList>
            <person name="Reynolds N.K."/>
            <person name="Stajich J.E."/>
            <person name="Barry K."/>
            <person name="Grigoriev I.V."/>
            <person name="Crous P."/>
            <person name="Smith M.E."/>
        </authorList>
    </citation>
    <scope>NUCLEOTIDE SEQUENCE</scope>
    <source>
        <strain evidence="1">BCRC 34297</strain>
    </source>
</reference>
<evidence type="ECO:0000313" key="1">
    <source>
        <dbReference type="EMBL" id="KAJ2746259.1"/>
    </source>
</evidence>
<feature type="non-terminal residue" evidence="1">
    <location>
        <position position="93"/>
    </location>
</feature>
<accession>A0A9W8L8M3</accession>
<protein>
    <submittedName>
        <fullName evidence="1">Uncharacterized protein</fullName>
    </submittedName>
</protein>
<comment type="caution">
    <text evidence="1">The sequence shown here is derived from an EMBL/GenBank/DDBJ whole genome shotgun (WGS) entry which is preliminary data.</text>
</comment>
<sequence>MSPVFGSGDSVTSMPELLMPQTSLQVCTAGLTAETALALMSLPSSPHAPLLCNDTTFVPSLPLDDDQLYVRISEYRASGMTWQDMSEAFSSAE</sequence>
<proteinExistence type="predicted"/>
<evidence type="ECO:0000313" key="2">
    <source>
        <dbReference type="Proteomes" id="UP001140011"/>
    </source>
</evidence>
<keyword evidence="2" id="KW-1185">Reference proteome</keyword>
<dbReference type="AlphaFoldDB" id="A0A9W8L8M3"/>